<accession>A0ABW8XT49</accession>
<name>A0ABW8XT49_9FLAO</name>
<dbReference type="Proteomes" id="UP001629260">
    <property type="component" value="Unassembled WGS sequence"/>
</dbReference>
<dbReference type="EMBL" id="JBELQA010000003">
    <property type="protein sequence ID" value="MFL9830657.1"/>
    <property type="molecule type" value="Genomic_DNA"/>
</dbReference>
<proteinExistence type="predicted"/>
<sequence length="98" mass="11809">MELKNEYINEKEARAYLKQFTGCDYVFAQGAHRKWGKSDDVELESNAPYFQIMPDTFDDGFFDWYVSERSGRQFFELRETCIIHFLNYRKIWLGLKSE</sequence>
<gene>
    <name evidence="1" type="ORF">ABS764_07320</name>
</gene>
<evidence type="ECO:0000313" key="2">
    <source>
        <dbReference type="Proteomes" id="UP001629260"/>
    </source>
</evidence>
<organism evidence="1 2">
    <name type="scientific">Flavobacterium plantiphilum</name>
    <dbReference type="NCBI Taxonomy" id="3163297"/>
    <lineage>
        <taxon>Bacteria</taxon>
        <taxon>Pseudomonadati</taxon>
        <taxon>Bacteroidota</taxon>
        <taxon>Flavobacteriia</taxon>
        <taxon>Flavobacteriales</taxon>
        <taxon>Flavobacteriaceae</taxon>
        <taxon>Flavobacterium</taxon>
    </lineage>
</organism>
<dbReference type="RefSeq" id="WP_408081136.1">
    <property type="nucleotide sequence ID" value="NZ_JBELQA010000003.1"/>
</dbReference>
<keyword evidence="2" id="KW-1185">Reference proteome</keyword>
<protein>
    <submittedName>
        <fullName evidence="1">Uncharacterized protein</fullName>
    </submittedName>
</protein>
<reference evidence="1 2" key="1">
    <citation type="submission" date="2024-06" db="EMBL/GenBank/DDBJ databases">
        <authorList>
            <person name="Kaempfer P."/>
            <person name="Viver T."/>
        </authorList>
    </citation>
    <scope>NUCLEOTIDE SEQUENCE [LARGE SCALE GENOMIC DNA]</scope>
    <source>
        <strain evidence="1 2">ST-87</strain>
    </source>
</reference>
<evidence type="ECO:0000313" key="1">
    <source>
        <dbReference type="EMBL" id="MFL9830657.1"/>
    </source>
</evidence>
<comment type="caution">
    <text evidence="1">The sequence shown here is derived from an EMBL/GenBank/DDBJ whole genome shotgun (WGS) entry which is preliminary data.</text>
</comment>